<dbReference type="EMBL" id="GL945477">
    <property type="protein sequence ID" value="EGO01809.1"/>
    <property type="molecule type" value="Genomic_DNA"/>
</dbReference>
<accession>F8PNT2</accession>
<dbReference type="AlphaFoldDB" id="F8PNT2"/>
<evidence type="ECO:0000313" key="9">
    <source>
        <dbReference type="EMBL" id="EGO01809.1"/>
    </source>
</evidence>
<dbReference type="OrthoDB" id="341482at2759"/>
<dbReference type="GO" id="GO:0000056">
    <property type="term" value="P:ribosomal small subunit export from nucleus"/>
    <property type="evidence" value="ECO:0007669"/>
    <property type="project" value="InterPro"/>
</dbReference>
<evidence type="ECO:0000256" key="5">
    <source>
        <dbReference type="ARBA" id="ARBA00023010"/>
    </source>
</evidence>
<dbReference type="HOGENOM" id="CLU_006117_0_0_1"/>
<keyword evidence="5" id="KW-0811">Translocation</keyword>
<evidence type="ECO:0000256" key="2">
    <source>
        <dbReference type="ARBA" id="ARBA00022448"/>
    </source>
</evidence>
<dbReference type="OMA" id="WHPLGVH"/>
<evidence type="ECO:0000256" key="6">
    <source>
        <dbReference type="ARBA" id="ARBA00023132"/>
    </source>
</evidence>
<keyword evidence="7" id="KW-0539">Nucleus</keyword>
<dbReference type="GO" id="GO:0005643">
    <property type="term" value="C:nuclear pore"/>
    <property type="evidence" value="ECO:0007669"/>
    <property type="project" value="UniProtKB-SubCell"/>
</dbReference>
<dbReference type="PANTHER" id="PTHR13257:SF0">
    <property type="entry name" value="NUCLEAR PORE COMPLEX PROTEIN NUP88"/>
    <property type="match status" value="1"/>
</dbReference>
<evidence type="ECO:0000256" key="8">
    <source>
        <dbReference type="SAM" id="MobiDB-lite"/>
    </source>
</evidence>
<dbReference type="GO" id="GO:0000055">
    <property type="term" value="P:ribosomal large subunit export from nucleus"/>
    <property type="evidence" value="ECO:0007669"/>
    <property type="project" value="InterPro"/>
</dbReference>
<proteinExistence type="predicted"/>
<keyword evidence="2" id="KW-0813">Transport</keyword>
<dbReference type="FunCoup" id="F8PNT2">
    <property type="interactions" value="16"/>
</dbReference>
<dbReference type="SUPFAM" id="SSF50978">
    <property type="entry name" value="WD40 repeat-like"/>
    <property type="match status" value="1"/>
</dbReference>
<organism evidence="10">
    <name type="scientific">Serpula lacrymans var. lacrymans (strain S7.3)</name>
    <name type="common">Dry rot fungus</name>
    <dbReference type="NCBI Taxonomy" id="936435"/>
    <lineage>
        <taxon>Eukaryota</taxon>
        <taxon>Fungi</taxon>
        <taxon>Dikarya</taxon>
        <taxon>Basidiomycota</taxon>
        <taxon>Agaricomycotina</taxon>
        <taxon>Agaricomycetes</taxon>
        <taxon>Agaricomycetidae</taxon>
        <taxon>Boletales</taxon>
        <taxon>Coniophorineae</taxon>
        <taxon>Serpulaceae</taxon>
        <taxon>Serpula</taxon>
    </lineage>
</organism>
<keyword evidence="4" id="KW-0653">Protein transport</keyword>
<dbReference type="GO" id="GO:0006606">
    <property type="term" value="P:protein import into nucleus"/>
    <property type="evidence" value="ECO:0007669"/>
    <property type="project" value="TreeGrafter"/>
</dbReference>
<evidence type="ECO:0000256" key="1">
    <source>
        <dbReference type="ARBA" id="ARBA00004567"/>
    </source>
</evidence>
<gene>
    <name evidence="9" type="ORF">SERLA73DRAFT_70970</name>
</gene>
<keyword evidence="6" id="KW-0906">Nuclear pore complex</keyword>
<sequence>MTSVGLLYPSDGRISQKVDYANKLVENSGSTRDKDDVGLEVEKLIQSKLGVESVENGPSPSGRRQVMVLKDAELVLAVGKELRMTSLGDTKLGSSAGRSSKILKTPSIEFEIHQLALNPSGKLLAVAGASQVAVVVLPRAGYAKLVPTSIECKSISVGQFYHASSSSAPVVKIEWHPWGEAGSTLMVMTVDGKLREYDISVDTDEPQQILSFVPDKKTKSYLAEDPSEREVASFTLGKGIADWGPLTVYAVMKSGDIYSICPYMPKNASIPTSYIHALECFIAAKQEFLSQGGAETTPAHSTLYNYQRQYVSALIKQLPPGTVFPAVSRSVLMHPPTTIKNHPARQGPFLLQPSPHTLHGSEGGDATDIAYIAFVNGDEEDDEGETERLGVVVVTYKDGKVDVYLDVEKVEARWESKQHPHSELPMLAVFESIDLGLIASLDQSSSQNALPVSLLQTNYPVIHMDPIHDDVVYVYHAFGVNVLDFGVLLRSLSAALRVEGDIEGSSLTKTLQNSKGTRVSQILNTFSVERKCSNPVIAVSVPNDIYLTYSIIILTSAMRITSFPLSLRSDDSSLQPQPPNTPDKTSELRLSKSTAEPPAYVSLLGTGSFTPPPILSRPLGLPSNARLAIGSQQSKAEFTLTPDTLRYLGTTVANFTSQIHDTLLAYKAVDLRLALQKQEYSRQQDKCREMVGLINDLQSSRHDVARAQIERIRATHKVLLTRLDRILQSMMQQASPELSEYEKKWFEELRRMKMELAGEGRYDEGSLAARTSLLRREHDRILPNLTEMITKENKWRVASLEKSQGLGVSQAFELGERSHIDRTKIAELEQEVADLAGKLDLSLARPPPLREEHS</sequence>
<dbReference type="InParanoid" id="F8PNT2"/>
<dbReference type="STRING" id="936435.F8PNT2"/>
<keyword evidence="10" id="KW-1185">Reference proteome</keyword>
<dbReference type="GO" id="GO:0017056">
    <property type="term" value="F:structural constituent of nuclear pore"/>
    <property type="evidence" value="ECO:0007669"/>
    <property type="project" value="InterPro"/>
</dbReference>
<dbReference type="PANTHER" id="PTHR13257">
    <property type="entry name" value="NUCLEOPORIN NUP84-RELATED"/>
    <property type="match status" value="1"/>
</dbReference>
<dbReference type="Proteomes" id="UP000008063">
    <property type="component" value="Unassembled WGS sequence"/>
</dbReference>
<dbReference type="GO" id="GO:0006406">
    <property type="term" value="P:mRNA export from nucleus"/>
    <property type="evidence" value="ECO:0007669"/>
    <property type="project" value="TreeGrafter"/>
</dbReference>
<protein>
    <submittedName>
        <fullName evidence="9">Uncharacterized protein</fullName>
    </submittedName>
</protein>
<evidence type="ECO:0000313" key="10">
    <source>
        <dbReference type="Proteomes" id="UP000008063"/>
    </source>
</evidence>
<dbReference type="InterPro" id="IPR037700">
    <property type="entry name" value="NUP88/NUP82"/>
</dbReference>
<evidence type="ECO:0000256" key="3">
    <source>
        <dbReference type="ARBA" id="ARBA00022816"/>
    </source>
</evidence>
<reference evidence="10" key="1">
    <citation type="journal article" date="2011" name="Science">
        <title>The plant cell wall-decomposing machinery underlies the functional diversity of forest fungi.</title>
        <authorList>
            <person name="Eastwood D.C."/>
            <person name="Floudas D."/>
            <person name="Binder M."/>
            <person name="Majcherczyk A."/>
            <person name="Schneider P."/>
            <person name="Aerts A."/>
            <person name="Asiegbu F.O."/>
            <person name="Baker S.E."/>
            <person name="Barry K."/>
            <person name="Bendiksby M."/>
            <person name="Blumentritt M."/>
            <person name="Coutinho P.M."/>
            <person name="Cullen D."/>
            <person name="de Vries R.P."/>
            <person name="Gathman A."/>
            <person name="Goodell B."/>
            <person name="Henrissat B."/>
            <person name="Ihrmark K."/>
            <person name="Kauserud H."/>
            <person name="Kohler A."/>
            <person name="LaButti K."/>
            <person name="Lapidus A."/>
            <person name="Lavin J.L."/>
            <person name="Lee Y.-H."/>
            <person name="Lindquist E."/>
            <person name="Lilly W."/>
            <person name="Lucas S."/>
            <person name="Morin E."/>
            <person name="Murat C."/>
            <person name="Oguiza J.A."/>
            <person name="Park J."/>
            <person name="Pisabarro A.G."/>
            <person name="Riley R."/>
            <person name="Rosling A."/>
            <person name="Salamov A."/>
            <person name="Schmidt O."/>
            <person name="Schmutz J."/>
            <person name="Skrede I."/>
            <person name="Stenlid J."/>
            <person name="Wiebenga A."/>
            <person name="Xie X."/>
            <person name="Kuees U."/>
            <person name="Hibbett D.S."/>
            <person name="Hoffmeister D."/>
            <person name="Hoegberg N."/>
            <person name="Martin F."/>
            <person name="Grigoriev I.V."/>
            <person name="Watkinson S.C."/>
        </authorList>
    </citation>
    <scope>NUCLEOTIDE SEQUENCE [LARGE SCALE GENOMIC DNA]</scope>
    <source>
        <strain evidence="10">strain S7.3</strain>
    </source>
</reference>
<dbReference type="InterPro" id="IPR019321">
    <property type="entry name" value="Nucleoporin_Nup88"/>
</dbReference>
<evidence type="ECO:0000256" key="4">
    <source>
        <dbReference type="ARBA" id="ARBA00022927"/>
    </source>
</evidence>
<name>F8PNT2_SERL3</name>
<dbReference type="eggNOG" id="ENOG502QUNM">
    <property type="taxonomic scope" value="Eukaryota"/>
</dbReference>
<comment type="subcellular location">
    <subcellularLocation>
        <location evidence="1">Nucleus</location>
        <location evidence="1">Nuclear pore complex</location>
    </subcellularLocation>
</comment>
<dbReference type="Pfam" id="PF10168">
    <property type="entry name" value="Nup88"/>
    <property type="match status" value="1"/>
</dbReference>
<dbReference type="InterPro" id="IPR036322">
    <property type="entry name" value="WD40_repeat_dom_sf"/>
</dbReference>
<feature type="region of interest" description="Disordered" evidence="8">
    <location>
        <begin position="568"/>
        <end position="592"/>
    </location>
</feature>
<evidence type="ECO:0000256" key="7">
    <source>
        <dbReference type="ARBA" id="ARBA00023242"/>
    </source>
</evidence>
<keyword evidence="3" id="KW-0509">mRNA transport</keyword>